<evidence type="ECO:0000313" key="2">
    <source>
        <dbReference type="Proteomes" id="UP000649617"/>
    </source>
</evidence>
<protein>
    <submittedName>
        <fullName evidence="1">ABCC2 protein</fullName>
    </submittedName>
</protein>
<proteinExistence type="predicted"/>
<dbReference type="EMBL" id="CAJNIZ010042761">
    <property type="protein sequence ID" value="CAE7636765.1"/>
    <property type="molecule type" value="Genomic_DNA"/>
</dbReference>
<keyword evidence="2" id="KW-1185">Reference proteome</keyword>
<reference evidence="1" key="1">
    <citation type="submission" date="2021-02" db="EMBL/GenBank/DDBJ databases">
        <authorList>
            <person name="Dougan E. K."/>
            <person name="Rhodes N."/>
            <person name="Thang M."/>
            <person name="Chan C."/>
        </authorList>
    </citation>
    <scope>NUCLEOTIDE SEQUENCE</scope>
</reference>
<evidence type="ECO:0000313" key="1">
    <source>
        <dbReference type="EMBL" id="CAE7636765.1"/>
    </source>
</evidence>
<accession>A0A812VQ95</accession>
<name>A0A812VQ95_SYMPI</name>
<sequence>MIPLVSGISRVALYGAQRNHSAALAACRCFRWLKDAWVQSCNLELEFRSSLHQDITRLQNLSLKLAAPALPGGGQDWKNIRMLYQQNMRHIQMAMWRKVDGMLTLLDEHADVSENKNLEEIMERVFRDYRDARDQIWTFLENMGNRCLPNIFRMDCGVDHLQVFRSFPPIHGPAMQGQVVDFLGVTTTWRAACGDLDQGEPHLFLAPGRSLDCLYAISGRPLRNWPLLDEEYLEWADVLHAASSAATRHGTGLRMAEIGAGRIGIWGIRAAKAFLRLKQDMGTHTSCDILLVEPFDLGSGLDLKNHILRNLPEGRCRITVKTDPARTAEDLKSLLSGEEPWDLVDIDAQGAEHGLLQGLTSWLAQRVRRLHVSTHTRRIHANIRHWLAEGGWTILAENGFYSAAQQHLGRFVAVDGHISATPSQYHGQNKHG</sequence>
<gene>
    <name evidence="1" type="primary">ABCC2</name>
    <name evidence="1" type="ORF">SPIL2461_LOCUS16797</name>
</gene>
<organism evidence="1 2">
    <name type="scientific">Symbiodinium pilosum</name>
    <name type="common">Dinoflagellate</name>
    <dbReference type="NCBI Taxonomy" id="2952"/>
    <lineage>
        <taxon>Eukaryota</taxon>
        <taxon>Sar</taxon>
        <taxon>Alveolata</taxon>
        <taxon>Dinophyceae</taxon>
        <taxon>Suessiales</taxon>
        <taxon>Symbiodiniaceae</taxon>
        <taxon>Symbiodinium</taxon>
    </lineage>
</organism>
<dbReference type="AlphaFoldDB" id="A0A812VQ95"/>
<dbReference type="Proteomes" id="UP000649617">
    <property type="component" value="Unassembled WGS sequence"/>
</dbReference>
<comment type="caution">
    <text evidence="1">The sequence shown here is derived from an EMBL/GenBank/DDBJ whole genome shotgun (WGS) entry which is preliminary data.</text>
</comment>